<dbReference type="EMBL" id="CP099428">
    <property type="protein sequence ID" value="USW58327.1"/>
    <property type="molecule type" value="Genomic_DNA"/>
</dbReference>
<gene>
    <name evidence="1" type="ORF">Slin15195_G116460</name>
</gene>
<reference evidence="1" key="1">
    <citation type="submission" date="2022-06" db="EMBL/GenBank/DDBJ databases">
        <title>Complete genome sequences of two strains of the flax pathogen Septoria linicola.</title>
        <authorList>
            <person name="Lapalu N."/>
            <person name="Simon A."/>
            <person name="Demenou B."/>
            <person name="Paumier D."/>
            <person name="Guillot M.-P."/>
            <person name="Gout L."/>
            <person name="Valade R."/>
        </authorList>
    </citation>
    <scope>NUCLEOTIDE SEQUENCE</scope>
    <source>
        <strain evidence="1">SE15195</strain>
    </source>
</reference>
<accession>A0A9Q9AYH5</accession>
<dbReference type="Proteomes" id="UP001056384">
    <property type="component" value="Chromosome 11"/>
</dbReference>
<protein>
    <submittedName>
        <fullName evidence="1">Uncharacterized protein</fullName>
    </submittedName>
</protein>
<name>A0A9Q9AYH5_9PEZI</name>
<dbReference type="AlphaFoldDB" id="A0A9Q9AYH5"/>
<keyword evidence="2" id="KW-1185">Reference proteome</keyword>
<sequence length="251" mass="28261">MAASSIGQMSQAFEWFGSGADWIGQGTTKDRDMSTFPKFSALPVELRLLVYDFYIQAKKCYVGDAYGYLWARELPVAQASRLLREEFLDCFVETHALAFRVRTSQTPAPRIVTHQKLQVLCLEPSARLFFEVEDDQRIALVRRLHIFAQLNSRVTNLWTIDFTKGSCKLHDSSGPRSASSSEAQLIQSIDSKVQQACARITTEGGLRRNHMTLLLDALRDSGGSDCGSCEVSLARRLQVRQEMLRQISYGL</sequence>
<evidence type="ECO:0000313" key="1">
    <source>
        <dbReference type="EMBL" id="USW58327.1"/>
    </source>
</evidence>
<organism evidence="1 2">
    <name type="scientific">Septoria linicola</name>
    <dbReference type="NCBI Taxonomy" id="215465"/>
    <lineage>
        <taxon>Eukaryota</taxon>
        <taxon>Fungi</taxon>
        <taxon>Dikarya</taxon>
        <taxon>Ascomycota</taxon>
        <taxon>Pezizomycotina</taxon>
        <taxon>Dothideomycetes</taxon>
        <taxon>Dothideomycetidae</taxon>
        <taxon>Mycosphaerellales</taxon>
        <taxon>Mycosphaerellaceae</taxon>
        <taxon>Septoria</taxon>
    </lineage>
</organism>
<proteinExistence type="predicted"/>
<evidence type="ECO:0000313" key="2">
    <source>
        <dbReference type="Proteomes" id="UP001056384"/>
    </source>
</evidence>